<evidence type="ECO:0000313" key="2">
    <source>
        <dbReference type="Proteomes" id="UP000027059"/>
    </source>
</evidence>
<dbReference type="KEGG" id="lfp:Y981_00070"/>
<reference evidence="1 2" key="2">
    <citation type="journal article" date="2015" name="Biomed. Res. Int.">
        <title>Effects of Arsenite Resistance on the Growth and Functional Gene Expression of Leptospirillum ferriphilum and Acidithiobacillus thiooxidans in Pure Culture and Coculture.</title>
        <authorList>
            <person name="Jiang H."/>
            <person name="Liang Y."/>
            <person name="Yin H."/>
            <person name="Xiao Y."/>
            <person name="Guo X."/>
            <person name="Xu Y."/>
            <person name="Hu Q."/>
            <person name="Liu H."/>
            <person name="Liu X."/>
        </authorList>
    </citation>
    <scope>NUCLEOTIDE SEQUENCE [LARGE SCALE GENOMIC DNA]</scope>
    <source>
        <strain evidence="1 2">YSK</strain>
    </source>
</reference>
<dbReference type="RefSeq" id="WP_038504127.1">
    <property type="nucleotide sequence ID" value="NZ_CP007243.1"/>
</dbReference>
<sequence length="72" mass="8321">MNMETERILRLREVVNTTRLSRTTIYTLVQNGEFPRPLRLSSRASGWLLSEIQEWLGSKANLRKEQAGGEKC</sequence>
<dbReference type="Pfam" id="PF05930">
    <property type="entry name" value="Phage_AlpA"/>
    <property type="match status" value="1"/>
</dbReference>
<proteinExistence type="predicted"/>
<dbReference type="InterPro" id="IPR052931">
    <property type="entry name" value="Prophage_regulatory_activator"/>
</dbReference>
<reference evidence="2" key="1">
    <citation type="submission" date="2014-02" db="EMBL/GenBank/DDBJ databases">
        <title>Complete genome sequence and comparative genomic analysis of the nitrogen-fixing bacterium Leptospirillum ferriphilum YSK.</title>
        <authorList>
            <person name="Guo X."/>
            <person name="Yin H."/>
            <person name="Liang Y."/>
            <person name="Hu Q."/>
            <person name="Ma L."/>
            <person name="Xiao Y."/>
            <person name="Zhang X."/>
            <person name="Qiu G."/>
            <person name="Liu X."/>
        </authorList>
    </citation>
    <scope>NUCLEOTIDE SEQUENCE [LARGE SCALE GENOMIC DNA]</scope>
    <source>
        <strain evidence="2">YSK</strain>
    </source>
</reference>
<dbReference type="OrthoDB" id="8455288at2"/>
<dbReference type="PANTHER" id="PTHR36154:SF1">
    <property type="entry name" value="DNA-BINDING TRANSCRIPTIONAL ACTIVATOR ALPA"/>
    <property type="match status" value="1"/>
</dbReference>
<keyword evidence="2" id="KW-1185">Reference proteome</keyword>
<dbReference type="Gene3D" id="1.10.238.160">
    <property type="match status" value="1"/>
</dbReference>
<dbReference type="EMBL" id="CP007243">
    <property type="protein sequence ID" value="AIA29805.1"/>
    <property type="molecule type" value="Genomic_DNA"/>
</dbReference>
<dbReference type="HOGENOM" id="CLU_140176_15_3_0"/>
<dbReference type="PANTHER" id="PTHR36154">
    <property type="entry name" value="DNA-BINDING TRANSCRIPTIONAL ACTIVATOR ALPA"/>
    <property type="match status" value="1"/>
</dbReference>
<evidence type="ECO:0000313" key="1">
    <source>
        <dbReference type="EMBL" id="AIA29805.1"/>
    </source>
</evidence>
<gene>
    <name evidence="1" type="ORF">Y981_00070</name>
</gene>
<protein>
    <submittedName>
        <fullName evidence="1">AlpA family transcriptional regulator</fullName>
    </submittedName>
</protein>
<dbReference type="AlphaFoldDB" id="A0A059XS14"/>
<dbReference type="Proteomes" id="UP000027059">
    <property type="component" value="Chromosome"/>
</dbReference>
<dbReference type="InterPro" id="IPR010260">
    <property type="entry name" value="AlpA"/>
</dbReference>
<accession>A0A059XS14</accession>
<organism evidence="1 2">
    <name type="scientific">Leptospirillum ferriphilum YSK</name>
    <dbReference type="NCBI Taxonomy" id="1441628"/>
    <lineage>
        <taxon>Bacteria</taxon>
        <taxon>Pseudomonadati</taxon>
        <taxon>Nitrospirota</taxon>
        <taxon>Nitrospiria</taxon>
        <taxon>Nitrospirales</taxon>
        <taxon>Nitrospiraceae</taxon>
        <taxon>Leptospirillum</taxon>
    </lineage>
</organism>
<name>A0A059XS14_9BACT</name>